<feature type="transmembrane region" description="Helical" evidence="5">
    <location>
        <begin position="199"/>
        <end position="220"/>
    </location>
</feature>
<sequence>MAVVEDTQCGGDDAPADDTRINYLLADNIQKELWFRIRMLPENFILRFQVVNVVLLAFQATLVVSNNIRSLGFWASFVSTSTRYREAVKRTRLVHAIYPASLDRYHLWRGWIVPSALAGGGYIAMSLLCLRHELYHWKPDLLQHYFETVEESALGRWIPRSWLTYCFHVYERRHKAYVAKHIQRRKHAALDDSAQFLKIVRVVSFNLAISVLALLVWWLLLLRTKIEADDPLTLPRSYVPPLQGVAWYLSNDFFYFYPHWLAHSTPCNGTLYSKYLPKSMARRLHGLLRLAHKQHHRAKANLGIAAWYCSPWEQIIFNLFPALIGPLLTQVIADAAGYEDVWGTRLVTLYVWITAASVSSVLAHTGYRSVWNDPGKHDLHHERAFDPKAACNFGTMGFFDWLHGTKSTIPAADALAWRIQRNRQAALWEASRRSGIPLTEEQMTVVQQPDHSTEWLERDI</sequence>
<dbReference type="AlphaFoldDB" id="A0AA38RC50"/>
<dbReference type="GO" id="GO:0008610">
    <property type="term" value="P:lipid biosynthetic process"/>
    <property type="evidence" value="ECO:0007669"/>
    <property type="project" value="InterPro"/>
</dbReference>
<dbReference type="InterPro" id="IPR006694">
    <property type="entry name" value="Fatty_acid_hydroxylase"/>
</dbReference>
<dbReference type="GO" id="GO:0005506">
    <property type="term" value="F:iron ion binding"/>
    <property type="evidence" value="ECO:0007669"/>
    <property type="project" value="InterPro"/>
</dbReference>
<evidence type="ECO:0000256" key="5">
    <source>
        <dbReference type="SAM" id="Phobius"/>
    </source>
</evidence>
<gene>
    <name evidence="7" type="ORF">NKR19_g6961</name>
</gene>
<keyword evidence="2 5" id="KW-0812">Transmembrane</keyword>
<feature type="transmembrane region" description="Helical" evidence="5">
    <location>
        <begin position="111"/>
        <end position="130"/>
    </location>
</feature>
<dbReference type="Pfam" id="PF04116">
    <property type="entry name" value="FA_hydroxylase"/>
    <property type="match status" value="1"/>
</dbReference>
<evidence type="ECO:0000256" key="1">
    <source>
        <dbReference type="ARBA" id="ARBA00004370"/>
    </source>
</evidence>
<dbReference type="PANTHER" id="PTHR11863">
    <property type="entry name" value="STEROL DESATURASE"/>
    <property type="match status" value="1"/>
</dbReference>
<dbReference type="GO" id="GO:0016491">
    <property type="term" value="F:oxidoreductase activity"/>
    <property type="evidence" value="ECO:0007669"/>
    <property type="project" value="InterPro"/>
</dbReference>
<name>A0AA38RC50_9PEZI</name>
<keyword evidence="4 5" id="KW-0472">Membrane</keyword>
<keyword evidence="3 5" id="KW-1133">Transmembrane helix</keyword>
<comment type="caution">
    <text evidence="7">The sequence shown here is derived from an EMBL/GenBank/DDBJ whole genome shotgun (WGS) entry which is preliminary data.</text>
</comment>
<protein>
    <recommendedName>
        <fullName evidence="6">Fatty acid hydroxylase domain-containing protein</fullName>
    </recommendedName>
</protein>
<evidence type="ECO:0000256" key="4">
    <source>
        <dbReference type="ARBA" id="ARBA00023136"/>
    </source>
</evidence>
<feature type="transmembrane region" description="Helical" evidence="5">
    <location>
        <begin position="44"/>
        <end position="64"/>
    </location>
</feature>
<evidence type="ECO:0000313" key="8">
    <source>
        <dbReference type="Proteomes" id="UP001174691"/>
    </source>
</evidence>
<dbReference type="InterPro" id="IPR050307">
    <property type="entry name" value="Sterol_Desaturase_Related"/>
</dbReference>
<dbReference type="Proteomes" id="UP001174691">
    <property type="component" value="Unassembled WGS sequence"/>
</dbReference>
<dbReference type="GO" id="GO:0016020">
    <property type="term" value="C:membrane"/>
    <property type="evidence" value="ECO:0007669"/>
    <property type="project" value="UniProtKB-SubCell"/>
</dbReference>
<feature type="domain" description="Fatty acid hydroxylase" evidence="6">
    <location>
        <begin position="246"/>
        <end position="405"/>
    </location>
</feature>
<reference evidence="7" key="1">
    <citation type="submission" date="2022-07" db="EMBL/GenBank/DDBJ databases">
        <title>Fungi with potential for degradation of polypropylene.</title>
        <authorList>
            <person name="Gostincar C."/>
        </authorList>
    </citation>
    <scope>NUCLEOTIDE SEQUENCE</scope>
    <source>
        <strain evidence="7">EXF-13287</strain>
    </source>
</reference>
<dbReference type="EMBL" id="JANBVN010000115">
    <property type="protein sequence ID" value="KAJ9143183.1"/>
    <property type="molecule type" value="Genomic_DNA"/>
</dbReference>
<evidence type="ECO:0000256" key="3">
    <source>
        <dbReference type="ARBA" id="ARBA00022989"/>
    </source>
</evidence>
<comment type="subcellular location">
    <subcellularLocation>
        <location evidence="1">Membrane</location>
    </subcellularLocation>
</comment>
<accession>A0AA38RC50</accession>
<organism evidence="7 8">
    <name type="scientific">Coniochaeta hoffmannii</name>
    <dbReference type="NCBI Taxonomy" id="91930"/>
    <lineage>
        <taxon>Eukaryota</taxon>
        <taxon>Fungi</taxon>
        <taxon>Dikarya</taxon>
        <taxon>Ascomycota</taxon>
        <taxon>Pezizomycotina</taxon>
        <taxon>Sordariomycetes</taxon>
        <taxon>Sordariomycetidae</taxon>
        <taxon>Coniochaetales</taxon>
        <taxon>Coniochaetaceae</taxon>
        <taxon>Coniochaeta</taxon>
    </lineage>
</organism>
<proteinExistence type="predicted"/>
<evidence type="ECO:0000313" key="7">
    <source>
        <dbReference type="EMBL" id="KAJ9143183.1"/>
    </source>
</evidence>
<evidence type="ECO:0000259" key="6">
    <source>
        <dbReference type="Pfam" id="PF04116"/>
    </source>
</evidence>
<evidence type="ECO:0000256" key="2">
    <source>
        <dbReference type="ARBA" id="ARBA00022692"/>
    </source>
</evidence>
<keyword evidence="8" id="KW-1185">Reference proteome</keyword>